<reference evidence="1 2" key="1">
    <citation type="submission" date="2019-06" db="EMBL/GenBank/DDBJ databases">
        <title>Whole genome shotgun sequence of Brevibacillus parabrevis NBRC 12334.</title>
        <authorList>
            <person name="Hosoyama A."/>
            <person name="Uohara A."/>
            <person name="Ohji S."/>
            <person name="Ichikawa N."/>
        </authorList>
    </citation>
    <scope>NUCLEOTIDE SEQUENCE [LARGE SCALE GENOMIC DNA]</scope>
    <source>
        <strain evidence="1 2">NBRC 12334</strain>
    </source>
</reference>
<dbReference type="STRING" id="54914.AV540_18920"/>
<evidence type="ECO:0000313" key="2">
    <source>
        <dbReference type="Proteomes" id="UP000316882"/>
    </source>
</evidence>
<organism evidence="1 2">
    <name type="scientific">Brevibacillus parabrevis</name>
    <dbReference type="NCBI Taxonomy" id="54914"/>
    <lineage>
        <taxon>Bacteria</taxon>
        <taxon>Bacillati</taxon>
        <taxon>Bacillota</taxon>
        <taxon>Bacilli</taxon>
        <taxon>Bacillales</taxon>
        <taxon>Paenibacillaceae</taxon>
        <taxon>Brevibacillus</taxon>
    </lineage>
</organism>
<accession>A0A4Y3PME2</accession>
<proteinExistence type="predicted"/>
<dbReference type="EMBL" id="BJMH01000011">
    <property type="protein sequence ID" value="GEB33146.1"/>
    <property type="molecule type" value="Genomic_DNA"/>
</dbReference>
<evidence type="ECO:0000313" key="1">
    <source>
        <dbReference type="EMBL" id="GEB33146.1"/>
    </source>
</evidence>
<keyword evidence="2" id="KW-1185">Reference proteome</keyword>
<protein>
    <submittedName>
        <fullName evidence="1">Uncharacterized protein</fullName>
    </submittedName>
</protein>
<dbReference type="Proteomes" id="UP000316882">
    <property type="component" value="Unassembled WGS sequence"/>
</dbReference>
<sequence>MKKNSQVAKPVSQPVHNMIIFNDYQVAGQDSGGWNWVKNDEFILPPDTPLDIDLLQTTYGSGTNLNKSEVMLDGVAMPEYQAEQQSSQSTFRWQVPRFSIPAAKLTAGLHTLTFVVSDAKGQKSTVHVRFQVEAQNYPSVFEGEKAEGEEVPAGRQTVIFGMMGSTNFASTVPGTWKMTNKATGAELKAVPGTVFATGTLANGEYDLVFTPDDMSMSIWTTNIRVGMAELYMGTDANGQKLSQGQQISAPAAPGVVPLYSPVAGRWSANGTGQTLTDSQHFEVAIPEMMAGMTMTVTFEPNQTTNPDNIWGSSATEVKIQVPGAPNSCDSASATATMDVLMQQNAQSSMMVERENLSSSDITVKLYQRPVHVIWLATAAEHVEHGSEASDDEGPGFWAVDNVVVDESKLNWDHTALLLSSYKPGRLKVNYYSKREPRQSWCGYIQVIEDVRPIPAVPACDKDESGLAPTQSPLLLINNRGKEYRDGQTISVNSLAELDNDRELRLKATYAKRSGNKKLRDGTGRNGTAYYMPNLVWTYGETPVGSNQTTVGATISSDNTVQVFYEGQEIALFESDPDDEYEDEGMSFLDLRQIIEDNDGKAGVYTIKVTNHLTYKTCSLVLKDKKYVKDLNVQERNEIMSLKVEVK</sequence>
<name>A0A4Y3PME2_BREPA</name>
<comment type="caution">
    <text evidence="1">The sequence shown here is derived from an EMBL/GenBank/DDBJ whole genome shotgun (WGS) entry which is preliminary data.</text>
</comment>
<gene>
    <name evidence="1" type="ORF">BPA01_27260</name>
</gene>
<dbReference type="AlphaFoldDB" id="A0A4Y3PME2"/>